<sequence>MLGSLWGEGWSVWRAAKKARLDKLEEVLRSEVQPNMVVNRKHPMRGLTPLMAATSATNTTSVAGCVRVLISYGADVNTVDNTKHKNTALHYAACNNKATAIGILLDAGANAFARNVEGFTALDLAWKDGRREAARVLMKHVQLQSGWLNISTKITIPRWKRCWCVILARDSEYSSAELCVFDRPDHLRPDLILQFGSSSMILIPSRSPFEFHVDGVKMQHLGLRSSKVETTANQEVKCCHELAFATDEWKSPNDRRLWLKALRASCAFTTGGRRGSRIKRQLDQSSQRDIGKRINELRPSSPISVGRRSSQE</sequence>
<dbReference type="PROSITE" id="PS50297">
    <property type="entry name" value="ANK_REP_REGION"/>
    <property type="match status" value="2"/>
</dbReference>
<feature type="repeat" description="ANK" evidence="3">
    <location>
        <begin position="45"/>
        <end position="81"/>
    </location>
</feature>
<dbReference type="PANTHER" id="PTHR24171:SF8">
    <property type="entry name" value="BRCA1-ASSOCIATED RING DOMAIN PROTEIN 1"/>
    <property type="match status" value="1"/>
</dbReference>
<evidence type="ECO:0000256" key="2">
    <source>
        <dbReference type="ARBA" id="ARBA00023043"/>
    </source>
</evidence>
<keyword evidence="1" id="KW-0677">Repeat</keyword>
<dbReference type="VEuPathDB" id="FungiDB:PC110_g4751"/>
<evidence type="ECO:0000313" key="7">
    <source>
        <dbReference type="EMBL" id="KAG2910518.1"/>
    </source>
</evidence>
<feature type="repeat" description="ANK" evidence="3">
    <location>
        <begin position="84"/>
        <end position="116"/>
    </location>
</feature>
<dbReference type="EMBL" id="RCMV01001909">
    <property type="protein sequence ID" value="KAG3205676.1"/>
    <property type="molecule type" value="Genomic_DNA"/>
</dbReference>
<keyword evidence="2 3" id="KW-0040">ANK repeat</keyword>
<dbReference type="Gene3D" id="1.25.40.20">
    <property type="entry name" value="Ankyrin repeat-containing domain"/>
    <property type="match status" value="1"/>
</dbReference>
<dbReference type="InterPro" id="IPR036770">
    <property type="entry name" value="Ankyrin_rpt-contain_sf"/>
</dbReference>
<reference evidence="7" key="1">
    <citation type="submission" date="2018-10" db="EMBL/GenBank/DDBJ databases">
        <title>Effector identification in a new, highly contiguous assembly of the strawberry crown rot pathogen Phytophthora cactorum.</title>
        <authorList>
            <person name="Armitage A.D."/>
            <person name="Nellist C.F."/>
            <person name="Bates H."/>
            <person name="Vickerstaff R.J."/>
            <person name="Harrison R.J."/>
        </authorList>
    </citation>
    <scope>NUCLEOTIDE SEQUENCE</scope>
    <source>
        <strain evidence="5">15-7</strain>
        <strain evidence="6">4032</strain>
        <strain evidence="7">4040</strain>
        <strain evidence="8">P415</strain>
        <strain evidence="9">P421</strain>
    </source>
</reference>
<dbReference type="EMBL" id="RCMK01000839">
    <property type="protein sequence ID" value="KAG2910518.1"/>
    <property type="molecule type" value="Genomic_DNA"/>
</dbReference>
<dbReference type="SUPFAM" id="SSF50729">
    <property type="entry name" value="PH domain-like"/>
    <property type="match status" value="1"/>
</dbReference>
<dbReference type="EMBL" id="RCMG01000831">
    <property type="protein sequence ID" value="KAG2845665.1"/>
    <property type="molecule type" value="Genomic_DNA"/>
</dbReference>
<dbReference type="EMBL" id="RCMI01000850">
    <property type="protein sequence ID" value="KAG2896051.1"/>
    <property type="molecule type" value="Genomic_DNA"/>
</dbReference>
<evidence type="ECO:0000313" key="8">
    <source>
        <dbReference type="EMBL" id="KAG2968736.1"/>
    </source>
</evidence>
<dbReference type="EMBL" id="RCML01000839">
    <property type="protein sequence ID" value="KAG2968736.1"/>
    <property type="molecule type" value="Genomic_DNA"/>
</dbReference>
<evidence type="ECO:0000256" key="1">
    <source>
        <dbReference type="ARBA" id="ARBA00022737"/>
    </source>
</evidence>
<accession>A0A8T1KEE5</accession>
<dbReference type="Proteomes" id="UP000735874">
    <property type="component" value="Unassembled WGS sequence"/>
</dbReference>
<dbReference type="Proteomes" id="UP000697107">
    <property type="component" value="Unassembled WGS sequence"/>
</dbReference>
<proteinExistence type="predicted"/>
<dbReference type="Proteomes" id="UP000736787">
    <property type="component" value="Unassembled WGS sequence"/>
</dbReference>
<evidence type="ECO:0000313" key="9">
    <source>
        <dbReference type="EMBL" id="KAG3205676.1"/>
    </source>
</evidence>
<dbReference type="Proteomes" id="UP000774804">
    <property type="component" value="Unassembled WGS sequence"/>
</dbReference>
<dbReference type="InterPro" id="IPR002110">
    <property type="entry name" value="Ankyrin_rpt"/>
</dbReference>
<dbReference type="Pfam" id="PF12796">
    <property type="entry name" value="Ank_2"/>
    <property type="match status" value="1"/>
</dbReference>
<dbReference type="PROSITE" id="PS50088">
    <property type="entry name" value="ANK_REPEAT"/>
    <property type="match status" value="2"/>
</dbReference>
<gene>
    <name evidence="5" type="ORF">PC113_g18140</name>
    <name evidence="6" type="ORF">PC115_g17622</name>
    <name evidence="7" type="ORF">PC117_g19380</name>
    <name evidence="8" type="ORF">PC118_g17842</name>
    <name evidence="9" type="ORF">PC129_g22002</name>
</gene>
<evidence type="ECO:0000256" key="4">
    <source>
        <dbReference type="SAM" id="MobiDB-lite"/>
    </source>
</evidence>
<evidence type="ECO:0000256" key="3">
    <source>
        <dbReference type="PROSITE-ProRule" id="PRU00023"/>
    </source>
</evidence>
<evidence type="ECO:0000313" key="6">
    <source>
        <dbReference type="EMBL" id="KAG2896051.1"/>
    </source>
</evidence>
<feature type="region of interest" description="Disordered" evidence="4">
    <location>
        <begin position="277"/>
        <end position="312"/>
    </location>
</feature>
<evidence type="ECO:0000313" key="10">
    <source>
        <dbReference type="Proteomes" id="UP000736787"/>
    </source>
</evidence>
<dbReference type="SUPFAM" id="SSF48403">
    <property type="entry name" value="Ankyrin repeat"/>
    <property type="match status" value="1"/>
</dbReference>
<dbReference type="GO" id="GO:0004842">
    <property type="term" value="F:ubiquitin-protein transferase activity"/>
    <property type="evidence" value="ECO:0007669"/>
    <property type="project" value="TreeGrafter"/>
</dbReference>
<protein>
    <recommendedName>
        <fullName evidence="11">Ankyrin repeat-containing domain</fullName>
    </recommendedName>
</protein>
<evidence type="ECO:0008006" key="11">
    <source>
        <dbReference type="Google" id="ProtNLM"/>
    </source>
</evidence>
<evidence type="ECO:0000313" key="5">
    <source>
        <dbReference type="EMBL" id="KAG2845665.1"/>
    </source>
</evidence>
<dbReference type="GO" id="GO:0085020">
    <property type="term" value="P:protein K6-linked ubiquitination"/>
    <property type="evidence" value="ECO:0007669"/>
    <property type="project" value="TreeGrafter"/>
</dbReference>
<comment type="caution">
    <text evidence="7">The sequence shown here is derived from an EMBL/GenBank/DDBJ whole genome shotgun (WGS) entry which is preliminary data.</text>
</comment>
<name>A0A8T1KEE5_9STRA</name>
<dbReference type="SMART" id="SM00248">
    <property type="entry name" value="ANK"/>
    <property type="match status" value="3"/>
</dbReference>
<dbReference type="AlphaFoldDB" id="A0A8T1KEE5"/>
<dbReference type="Proteomes" id="UP000760860">
    <property type="component" value="Unassembled WGS sequence"/>
</dbReference>
<dbReference type="PANTHER" id="PTHR24171">
    <property type="entry name" value="ANKYRIN REPEAT DOMAIN-CONTAINING PROTEIN 39-RELATED"/>
    <property type="match status" value="1"/>
</dbReference>
<organism evidence="7 10">
    <name type="scientific">Phytophthora cactorum</name>
    <dbReference type="NCBI Taxonomy" id="29920"/>
    <lineage>
        <taxon>Eukaryota</taxon>
        <taxon>Sar</taxon>
        <taxon>Stramenopiles</taxon>
        <taxon>Oomycota</taxon>
        <taxon>Peronosporomycetes</taxon>
        <taxon>Peronosporales</taxon>
        <taxon>Peronosporaceae</taxon>
        <taxon>Phytophthora</taxon>
    </lineage>
</organism>